<organism evidence="2 3">
    <name type="scientific">Megaselia scalaris</name>
    <name type="common">Humpbacked fly</name>
    <name type="synonym">Phora scalaris</name>
    <dbReference type="NCBI Taxonomy" id="36166"/>
    <lineage>
        <taxon>Eukaryota</taxon>
        <taxon>Metazoa</taxon>
        <taxon>Ecdysozoa</taxon>
        <taxon>Arthropoda</taxon>
        <taxon>Hexapoda</taxon>
        <taxon>Insecta</taxon>
        <taxon>Pterygota</taxon>
        <taxon>Neoptera</taxon>
        <taxon>Endopterygota</taxon>
        <taxon>Diptera</taxon>
        <taxon>Brachycera</taxon>
        <taxon>Muscomorpha</taxon>
        <taxon>Platypezoidea</taxon>
        <taxon>Phoridae</taxon>
        <taxon>Megaseliini</taxon>
        <taxon>Megaselia</taxon>
    </lineage>
</organism>
<reference evidence="3" key="1">
    <citation type="submission" date="2013-02" db="EMBL/GenBank/DDBJ databases">
        <authorList>
            <person name="Hughes D."/>
        </authorList>
    </citation>
    <scope>NUCLEOTIDE SEQUENCE</scope>
    <source>
        <strain>Durham</strain>
        <strain evidence="3">NC isolate 2 -- Noor lab</strain>
    </source>
</reference>
<dbReference type="EMBL" id="CAQQ02101031">
    <property type="status" value="NOT_ANNOTATED_CDS"/>
    <property type="molecule type" value="Genomic_DNA"/>
</dbReference>
<evidence type="ECO:0000313" key="2">
    <source>
        <dbReference type="EnsemblMetazoa" id="MESCA001669-PA"/>
    </source>
</evidence>
<keyword evidence="3" id="KW-1185">Reference proteome</keyword>
<dbReference type="AlphaFoldDB" id="T1GEB0"/>
<dbReference type="Proteomes" id="UP000015102">
    <property type="component" value="Unassembled WGS sequence"/>
</dbReference>
<name>T1GEB0_MEGSC</name>
<proteinExistence type="predicted"/>
<feature type="region of interest" description="Disordered" evidence="1">
    <location>
        <begin position="63"/>
        <end position="94"/>
    </location>
</feature>
<sequence>MPRLCLITSFTDCTITTGALVILESLDNAIHLVLDVLRTFLVLALSLWKDHIKVIKEERKSKYKSSGSDGIPDELMQINIPEKDKQKNLPTPEE</sequence>
<evidence type="ECO:0000256" key="1">
    <source>
        <dbReference type="SAM" id="MobiDB-lite"/>
    </source>
</evidence>
<reference evidence="2" key="2">
    <citation type="submission" date="2015-06" db="UniProtKB">
        <authorList>
            <consortium name="EnsemblMetazoa"/>
        </authorList>
    </citation>
    <scope>IDENTIFICATION</scope>
</reference>
<dbReference type="HOGENOM" id="CLU_2388714_0_0_1"/>
<evidence type="ECO:0000313" key="3">
    <source>
        <dbReference type="Proteomes" id="UP000015102"/>
    </source>
</evidence>
<dbReference type="EMBL" id="CAQQ02101029">
    <property type="status" value="NOT_ANNOTATED_CDS"/>
    <property type="molecule type" value="Genomic_DNA"/>
</dbReference>
<accession>T1GEB0</accession>
<dbReference type="EnsemblMetazoa" id="MESCA001669-RA">
    <property type="protein sequence ID" value="MESCA001669-PA"/>
    <property type="gene ID" value="MESCA001669"/>
</dbReference>
<dbReference type="EMBL" id="CAQQ02101030">
    <property type="status" value="NOT_ANNOTATED_CDS"/>
    <property type="molecule type" value="Genomic_DNA"/>
</dbReference>
<protein>
    <submittedName>
        <fullName evidence="2">Uncharacterized protein</fullName>
    </submittedName>
</protein>